<gene>
    <name evidence="1" type="ORF">ACEZDE_22475</name>
</gene>
<comment type="caution">
    <text evidence="1">The sequence shown here is derived from an EMBL/GenBank/DDBJ whole genome shotgun (WGS) entry which is preliminary data.</text>
</comment>
<dbReference type="InterPro" id="IPR027417">
    <property type="entry name" value="P-loop_NTPase"/>
</dbReference>
<reference evidence="1 2" key="1">
    <citation type="submission" date="2024-09" db="EMBL/GenBank/DDBJ databases">
        <authorList>
            <person name="Lee S.D."/>
        </authorList>
    </citation>
    <scope>NUCLEOTIDE SEQUENCE [LARGE SCALE GENOMIC DNA]</scope>
    <source>
        <strain evidence="1 2">N8-3</strain>
    </source>
</reference>
<evidence type="ECO:0000313" key="2">
    <source>
        <dbReference type="Proteomes" id="UP001592531"/>
    </source>
</evidence>
<protein>
    <submittedName>
        <fullName evidence="1">Type IV secretory system conjugative DNA transfer family protein</fullName>
    </submittedName>
</protein>
<keyword evidence="2" id="KW-1185">Reference proteome</keyword>
<dbReference type="Proteomes" id="UP001592531">
    <property type="component" value="Unassembled WGS sequence"/>
</dbReference>
<dbReference type="PANTHER" id="PTHR30121:SF6">
    <property type="entry name" value="SLR6007 PROTEIN"/>
    <property type="match status" value="1"/>
</dbReference>
<dbReference type="SUPFAM" id="SSF52540">
    <property type="entry name" value="P-loop containing nucleoside triphosphate hydrolases"/>
    <property type="match status" value="1"/>
</dbReference>
<dbReference type="InterPro" id="IPR051162">
    <property type="entry name" value="T4SS_component"/>
</dbReference>
<accession>A0ABV6W0K2</accession>
<dbReference type="PANTHER" id="PTHR30121">
    <property type="entry name" value="UNCHARACTERIZED PROTEIN YJGR-RELATED"/>
    <property type="match status" value="1"/>
</dbReference>
<name>A0ABV6W0K2_9ACTN</name>
<dbReference type="RefSeq" id="WP_380538607.1">
    <property type="nucleotide sequence ID" value="NZ_JBHFAB010000017.1"/>
</dbReference>
<proteinExistence type="predicted"/>
<dbReference type="Gene3D" id="3.40.50.300">
    <property type="entry name" value="P-loop containing nucleotide triphosphate hydrolases"/>
    <property type="match status" value="2"/>
</dbReference>
<sequence>MSAPDLLAISAASVPLVGAGFMGIADMQTSASGHLPFKLHFPADLEAEQVGNWFRSLGGTLPIGNRQLFGATVIVLENQATEMGITHRLKAPKQHAGFIVPQLRTLVPGINVTPDDDEAEPIQWTAAMELGQSNPHRTLNIPDLTALTHSVLGTLQGLNRGEALLIQYVLAPAVRVRPPVAASEIQSTDFNVAGRLLFGTPNANRDEIADIRAKLAEPNFLGVIRVAAKAATVARAHSLLSNVRKGFSSTGSAHNRLRRRVLLSSKRAIKRVNRASSPTLFPGRYSTSELVGLTGWPIGDPHVAGLPQGRTRQLAATGSIPRKGLVVAKSNFDGSNRMLAIDPINMAQHMHVVGPTGSGKTALATNLIAQNMEAGRGVILIESKGDLFNTVLDVVPKKRINDVVLVDVTDTDYPPAFNILQGNPYAVAAEIQRLFDHLYPADVRGIRVRQGFYHLILTLLMSKNAPAPMTFADIGPLILPRADQMDFSDRLIRGVSHVEELASWWQEITNLPRAHRDNYFKPIADRIWQLNNRRSIRNIIGQSGNTVDLYDIIRRRKILLVNTGRATEGTDTAGLVASLVLNATWSAVQRGAADPNNPTMLFLDEFQDFTGLPIAPQDWFAQARSLGLAVTVLHQFIGQLNKELQEATRNNARSTVVFQTSADEAGYFARQFGRRVTPDDFMNQRRFEVIMRLATAEGISSPVTGITLPPVEPTGFAEQIRELSRARYSRPVAEVEAEIKARHTKAEPIVPKGKRKFGGRPWNE</sequence>
<organism evidence="1 2">
    <name type="scientific">Streptacidiphilus cavernicola</name>
    <dbReference type="NCBI Taxonomy" id="3342716"/>
    <lineage>
        <taxon>Bacteria</taxon>
        <taxon>Bacillati</taxon>
        <taxon>Actinomycetota</taxon>
        <taxon>Actinomycetes</taxon>
        <taxon>Kitasatosporales</taxon>
        <taxon>Streptomycetaceae</taxon>
        <taxon>Streptacidiphilus</taxon>
    </lineage>
</organism>
<evidence type="ECO:0000313" key="1">
    <source>
        <dbReference type="EMBL" id="MFC1419376.1"/>
    </source>
</evidence>
<dbReference type="EMBL" id="JBHFAB010000017">
    <property type="protein sequence ID" value="MFC1419376.1"/>
    <property type="molecule type" value="Genomic_DNA"/>
</dbReference>